<proteinExistence type="predicted"/>
<keyword evidence="2" id="KW-1185">Reference proteome</keyword>
<accession>A0A923E704</accession>
<comment type="caution">
    <text evidence="1">The sequence shown here is derived from an EMBL/GenBank/DDBJ whole genome shotgun (WGS) entry which is preliminary data.</text>
</comment>
<sequence>MNTSVWVRSLISKQYSVDKFFKHVVVTLGKEFETKIYYSTEKDEFEFSMLGFSINIHRDEVENLQKLGLYSLDRYILEELKKLGFKFNINRSQYIQCCYGIFNNNEYSMESIKEVSVRFNQIFNIPIVEGSLFYPCCGIDTYEPLALFINSIKEFHFADGGQILLPLLECGVYKGSMDRNKDNKDHCGSFSSDVIPFAVSLPNNDNLEVIKKIEENFMVNFHFINAEDISVKEVWKTKFKKNKKIDIYCHRFEGALSLVNIEKISVFYYRVYSKSLSSSSFNWFSHIAFNSVLKKLVSGGIIITDGGEPKNMKEDVPWKSFWNNDAVEFSYKNRNFTYIGECGDRYGKMKVWKVD</sequence>
<dbReference type="AlphaFoldDB" id="A0A923E704"/>
<protein>
    <submittedName>
        <fullName evidence="1">Uncharacterized protein</fullName>
    </submittedName>
</protein>
<reference evidence="1 2" key="1">
    <citation type="submission" date="2020-04" db="EMBL/GenBank/DDBJ databases">
        <title>Genomic insights into acetone-butanol-ethanol (ABE) fermentation by sequencing solventogenic clostridia strains.</title>
        <authorList>
            <person name="Brown S."/>
        </authorList>
    </citation>
    <scope>NUCLEOTIDE SEQUENCE [LARGE SCALE GENOMIC DNA]</scope>
    <source>
        <strain evidence="1 2">DJ011</strain>
    </source>
</reference>
<evidence type="ECO:0000313" key="1">
    <source>
        <dbReference type="EMBL" id="MBC2397635.1"/>
    </source>
</evidence>
<organism evidence="1 2">
    <name type="scientific">Clostridium tetanomorphum</name>
    <dbReference type="NCBI Taxonomy" id="1553"/>
    <lineage>
        <taxon>Bacteria</taxon>
        <taxon>Bacillati</taxon>
        <taxon>Bacillota</taxon>
        <taxon>Clostridia</taxon>
        <taxon>Eubacteriales</taxon>
        <taxon>Clostridiaceae</taxon>
        <taxon>Clostridium</taxon>
    </lineage>
</organism>
<dbReference type="RefSeq" id="WP_173680048.1">
    <property type="nucleotide sequence ID" value="NZ_JAAZWO010000007.1"/>
</dbReference>
<dbReference type="EMBL" id="JAAZWO010000007">
    <property type="protein sequence ID" value="MBC2397635.1"/>
    <property type="molecule type" value="Genomic_DNA"/>
</dbReference>
<evidence type="ECO:0000313" key="2">
    <source>
        <dbReference type="Proteomes" id="UP000563151"/>
    </source>
</evidence>
<dbReference type="Proteomes" id="UP000563151">
    <property type="component" value="Unassembled WGS sequence"/>
</dbReference>
<name>A0A923E704_CLOTT</name>
<gene>
    <name evidence="1" type="ORF">HGG79_07575</name>
</gene>